<evidence type="ECO:0000313" key="3">
    <source>
        <dbReference type="EMBL" id="AWL10330.1"/>
    </source>
</evidence>
<dbReference type="Pfam" id="PF13439">
    <property type="entry name" value="Glyco_transf_4"/>
    <property type="match status" value="1"/>
</dbReference>
<keyword evidence="4" id="KW-1185">Reference proteome</keyword>
<gene>
    <name evidence="3" type="primary">tagF</name>
    <name evidence="3" type="ORF">HME7025_02490</name>
</gene>
<keyword evidence="3" id="KW-0808">Transferase</keyword>
<dbReference type="GO" id="GO:0016757">
    <property type="term" value="F:glycosyltransferase activity"/>
    <property type="evidence" value="ECO:0007669"/>
    <property type="project" value="InterPro"/>
</dbReference>
<dbReference type="AlphaFoldDB" id="A0A2S2DZ94"/>
<evidence type="ECO:0000259" key="1">
    <source>
        <dbReference type="Pfam" id="PF00534"/>
    </source>
</evidence>
<feature type="domain" description="Glycosyltransferase subfamily 4-like N-terminal" evidence="2">
    <location>
        <begin position="16"/>
        <end position="177"/>
    </location>
</feature>
<evidence type="ECO:0000313" key="4">
    <source>
        <dbReference type="Proteomes" id="UP000245468"/>
    </source>
</evidence>
<dbReference type="Gene3D" id="3.40.50.2000">
    <property type="entry name" value="Glycogen Phosphorylase B"/>
    <property type="match status" value="2"/>
</dbReference>
<name>A0A2S2DZ94_9BACT</name>
<dbReference type="EC" id="2.7.8.12" evidence="3"/>
<dbReference type="InterPro" id="IPR001296">
    <property type="entry name" value="Glyco_trans_1"/>
</dbReference>
<dbReference type="OrthoDB" id="9811239at2"/>
<dbReference type="Pfam" id="PF00534">
    <property type="entry name" value="Glycos_transf_1"/>
    <property type="match status" value="1"/>
</dbReference>
<dbReference type="SUPFAM" id="SSF53756">
    <property type="entry name" value="UDP-Glycosyltransferase/glycogen phosphorylase"/>
    <property type="match status" value="1"/>
</dbReference>
<dbReference type="GO" id="GO:0047355">
    <property type="term" value="F:CDP-glycerol glycerophosphotransferase activity"/>
    <property type="evidence" value="ECO:0007669"/>
    <property type="project" value="UniProtKB-EC"/>
</dbReference>
<dbReference type="EMBL" id="CP029346">
    <property type="protein sequence ID" value="AWL10330.1"/>
    <property type="molecule type" value="Genomic_DNA"/>
</dbReference>
<organism evidence="3 4">
    <name type="scientific">Aquirufa nivalisilvae</name>
    <dbReference type="NCBI Taxonomy" id="2516557"/>
    <lineage>
        <taxon>Bacteria</taxon>
        <taxon>Pseudomonadati</taxon>
        <taxon>Bacteroidota</taxon>
        <taxon>Cytophagia</taxon>
        <taxon>Cytophagales</taxon>
        <taxon>Flectobacillaceae</taxon>
        <taxon>Aquirufa</taxon>
    </lineage>
</organism>
<proteinExistence type="predicted"/>
<accession>A0A2S2DZ94</accession>
<dbReference type="PANTHER" id="PTHR12526">
    <property type="entry name" value="GLYCOSYLTRANSFERASE"/>
    <property type="match status" value="1"/>
</dbReference>
<dbReference type="Proteomes" id="UP000245468">
    <property type="component" value="Chromosome"/>
</dbReference>
<sequence>MRNKTITIFIPNLEGGGAERVIASLANEFVDKGFKVDLLLVNATGPYLREIDEKVNIISFGVSKNIYSLIPLISYLRKFRPKVILSTLLMTNIIAVLAKKMARVNTRVILREAITASADDQFKKGNFEYLITHFRKWALKNADMIIAPSHGVSKDLVKYYGLNPMKVKVIYNPIHVDKCFQFAHEYNEILYSIPPDKKIVLAIGRLTGQKDFMTLINAFKKVRLNIDAVLVILGEGNQRKQLELLIDKNNLNDHVILPGFIVNPFPFLKRAAVFVLSSLYEGMPNSLIQAVVFQKQIVATNCPSGPFEILQGGKFGYLVNMGDDEAMALGIEKGLHGQLEKQPIKNVLELYNSNDIANKYLDILLMDLDIDIKS</sequence>
<dbReference type="InterPro" id="IPR028098">
    <property type="entry name" value="Glyco_trans_4-like_N"/>
</dbReference>
<evidence type="ECO:0000259" key="2">
    <source>
        <dbReference type="Pfam" id="PF13439"/>
    </source>
</evidence>
<dbReference type="PANTHER" id="PTHR12526:SF630">
    <property type="entry name" value="GLYCOSYLTRANSFERASE"/>
    <property type="match status" value="1"/>
</dbReference>
<protein>
    <submittedName>
        <fullName evidence="3">CDP-glycerol glycerophosphotransferase</fullName>
        <ecNumber evidence="3">2.7.8.12</ecNumber>
    </submittedName>
</protein>
<dbReference type="KEGG" id="psez:HME7025_02490"/>
<reference evidence="4" key="1">
    <citation type="submission" date="2018-05" db="EMBL/GenBank/DDBJ databases">
        <title>Pseudarcicella sp. HME7025 Genome sequencing and assembly.</title>
        <authorList>
            <person name="Kim H."/>
            <person name="Kang H."/>
            <person name="Joh K."/>
        </authorList>
    </citation>
    <scope>NUCLEOTIDE SEQUENCE [LARGE SCALE GENOMIC DNA]</scope>
    <source>
        <strain evidence="4">HME7025</strain>
    </source>
</reference>
<feature type="domain" description="Glycosyl transferase family 1" evidence="1">
    <location>
        <begin position="193"/>
        <end position="342"/>
    </location>
</feature>
<dbReference type="RefSeq" id="WP_109324529.1">
    <property type="nucleotide sequence ID" value="NZ_CP029346.1"/>
</dbReference>
<dbReference type="CDD" id="cd03811">
    <property type="entry name" value="GT4_GT28_WabH-like"/>
    <property type="match status" value="1"/>
</dbReference>